<dbReference type="AlphaFoldDB" id="F0QRP7"/>
<accession>F0QRP7</accession>
<feature type="compositionally biased region" description="Basic residues" evidence="1">
    <location>
        <begin position="190"/>
        <end position="208"/>
    </location>
</feature>
<name>F0QRP7_MYCSL</name>
<dbReference type="EMBL" id="CP002525">
    <property type="protein sequence ID" value="ADX98167.1"/>
    <property type="molecule type" value="Genomic_DNA"/>
</dbReference>
<dbReference type="STRING" id="768700.MSU_0636"/>
<organism evidence="2 3">
    <name type="scientific">Mycoplasma suis (strain Illinois)</name>
    <dbReference type="NCBI Taxonomy" id="768700"/>
    <lineage>
        <taxon>Bacteria</taxon>
        <taxon>Bacillati</taxon>
        <taxon>Mycoplasmatota</taxon>
        <taxon>Mollicutes</taxon>
        <taxon>Mycoplasmataceae</taxon>
        <taxon>Mycoplasma</taxon>
    </lineage>
</organism>
<evidence type="ECO:0000313" key="3">
    <source>
        <dbReference type="Proteomes" id="UP000007484"/>
    </source>
</evidence>
<dbReference type="KEGG" id="mss:MSU_0636"/>
<keyword evidence="3" id="KW-1185">Reference proteome</keyword>
<evidence type="ECO:0000256" key="1">
    <source>
        <dbReference type="SAM" id="MobiDB-lite"/>
    </source>
</evidence>
<protein>
    <submittedName>
        <fullName evidence="2">Uncharacterized protein</fullName>
    </submittedName>
</protein>
<dbReference type="Proteomes" id="UP000007484">
    <property type="component" value="Chromosome"/>
</dbReference>
<evidence type="ECO:0000313" key="2">
    <source>
        <dbReference type="EMBL" id="ADX98167.1"/>
    </source>
</evidence>
<gene>
    <name evidence="2" type="ordered locus">MSU_0636</name>
</gene>
<feature type="region of interest" description="Disordered" evidence="1">
    <location>
        <begin position="170"/>
        <end position="208"/>
    </location>
</feature>
<proteinExistence type="predicted"/>
<feature type="compositionally biased region" description="Low complexity" evidence="1">
    <location>
        <begin position="175"/>
        <end position="185"/>
    </location>
</feature>
<dbReference type="RefSeq" id="WP_013610010.1">
    <property type="nucleotide sequence ID" value="NC_015155.1"/>
</dbReference>
<dbReference type="HOGENOM" id="CLU_103312_0_0_14"/>
<reference evidence="2 3" key="1">
    <citation type="journal article" date="2011" name="J. Bacteriol.">
        <title>Complete genome sequences of two hemotropic Mycoplasmas, Mycoplasma haemofelis strain Ohio2 and Mycoplasma suis strain Illinois.</title>
        <authorList>
            <person name="Messick J.B."/>
            <person name="Santos A.P."/>
            <person name="Guimaraes A.M."/>
        </authorList>
    </citation>
    <scope>NUCLEOTIDE SEQUENCE [LARGE SCALE GENOMIC DNA]</scope>
    <source>
        <strain evidence="2 3">Illinois</strain>
    </source>
</reference>
<sequence>MFTFSKVITLGVLLAGTSGLSAYLIPYEMGSTAAQDTLFSNSNPFAENKNSKEFKEEEDQKLKILKPLLEKLEEAVKNSETFRDLKNQEMIKLFQSISQSENKLTQLYEESSSILQKLSENLKRITDINENRMKFQSFLSKSIYWRNLLNEIDKFLKARKNLLDSVVSEIEKNESSQSSNSNSSSAGGGHSRRKAERKQRGQKLFRRS</sequence>